<evidence type="ECO:0000313" key="3">
    <source>
        <dbReference type="Proteomes" id="UP001159042"/>
    </source>
</evidence>
<dbReference type="EMBL" id="JANEYG010000387">
    <property type="protein sequence ID" value="KAJ8909925.1"/>
    <property type="molecule type" value="Genomic_DNA"/>
</dbReference>
<feature type="region of interest" description="Disordered" evidence="1">
    <location>
        <begin position="1"/>
        <end position="29"/>
    </location>
</feature>
<evidence type="ECO:0000313" key="2">
    <source>
        <dbReference type="EMBL" id="KAJ8909925.1"/>
    </source>
</evidence>
<gene>
    <name evidence="2" type="ORF">NQ315_017229</name>
</gene>
<feature type="region of interest" description="Disordered" evidence="1">
    <location>
        <begin position="50"/>
        <end position="85"/>
    </location>
</feature>
<accession>A0AAV8V6W5</accession>
<feature type="compositionally biased region" description="Polar residues" evidence="1">
    <location>
        <begin position="16"/>
        <end position="28"/>
    </location>
</feature>
<sequence length="152" mass="17225">MLLLYPSQKDLDEEGPSTTVHVNSTAKSSAALEKESINCRDRSQVHVNSIPVQVPPTQSHLDDITTMDITPPPLPPINNESNMDPTDIRREIDLDVNRRRDIGNHPETYLLAHERILRFGPSYLGPLNRVCEHCNAKYFTAEMTIDHVHDFS</sequence>
<organism evidence="2 3">
    <name type="scientific">Exocentrus adspersus</name>
    <dbReference type="NCBI Taxonomy" id="1586481"/>
    <lineage>
        <taxon>Eukaryota</taxon>
        <taxon>Metazoa</taxon>
        <taxon>Ecdysozoa</taxon>
        <taxon>Arthropoda</taxon>
        <taxon>Hexapoda</taxon>
        <taxon>Insecta</taxon>
        <taxon>Pterygota</taxon>
        <taxon>Neoptera</taxon>
        <taxon>Endopterygota</taxon>
        <taxon>Coleoptera</taxon>
        <taxon>Polyphaga</taxon>
        <taxon>Cucujiformia</taxon>
        <taxon>Chrysomeloidea</taxon>
        <taxon>Cerambycidae</taxon>
        <taxon>Lamiinae</taxon>
        <taxon>Acanthocinini</taxon>
        <taxon>Exocentrus</taxon>
    </lineage>
</organism>
<keyword evidence="3" id="KW-1185">Reference proteome</keyword>
<name>A0AAV8V6W5_9CUCU</name>
<dbReference type="Proteomes" id="UP001159042">
    <property type="component" value="Unassembled WGS sequence"/>
</dbReference>
<feature type="compositionally biased region" description="Polar residues" evidence="1">
    <location>
        <begin position="50"/>
        <end position="59"/>
    </location>
</feature>
<dbReference type="AlphaFoldDB" id="A0AAV8V6W5"/>
<proteinExistence type="predicted"/>
<comment type="caution">
    <text evidence="2">The sequence shown here is derived from an EMBL/GenBank/DDBJ whole genome shotgun (WGS) entry which is preliminary data.</text>
</comment>
<evidence type="ECO:0000256" key="1">
    <source>
        <dbReference type="SAM" id="MobiDB-lite"/>
    </source>
</evidence>
<protein>
    <submittedName>
        <fullName evidence="2">Uncharacterized protein</fullName>
    </submittedName>
</protein>
<reference evidence="2 3" key="1">
    <citation type="journal article" date="2023" name="Insect Mol. Biol.">
        <title>Genome sequencing provides insights into the evolution of gene families encoding plant cell wall-degrading enzymes in longhorned beetles.</title>
        <authorList>
            <person name="Shin N.R."/>
            <person name="Okamura Y."/>
            <person name="Kirsch R."/>
            <person name="Pauchet Y."/>
        </authorList>
    </citation>
    <scope>NUCLEOTIDE SEQUENCE [LARGE SCALE GENOMIC DNA]</scope>
    <source>
        <strain evidence="2">EAD_L_NR</strain>
    </source>
</reference>